<protein>
    <submittedName>
        <fullName evidence="2">Uncharacterized protein</fullName>
    </submittedName>
</protein>
<reference evidence="2 3" key="1">
    <citation type="journal article" date="2018" name="Genome Biol. Evol.">
        <title>Multiple Roots of Fruiting Body Formation in Amoebozoa.</title>
        <authorList>
            <person name="Hillmann F."/>
            <person name="Forbes G."/>
            <person name="Novohradska S."/>
            <person name="Ferling I."/>
            <person name="Riege K."/>
            <person name="Groth M."/>
            <person name="Westermann M."/>
            <person name="Marz M."/>
            <person name="Spaller T."/>
            <person name="Winckler T."/>
            <person name="Schaap P."/>
            <person name="Glockner G."/>
        </authorList>
    </citation>
    <scope>NUCLEOTIDE SEQUENCE [LARGE SCALE GENOMIC DNA]</scope>
    <source>
        <strain evidence="2 3">Jena</strain>
    </source>
</reference>
<gene>
    <name evidence="2" type="ORF">PROFUN_12195</name>
</gene>
<comment type="caution">
    <text evidence="2">The sequence shown here is derived from an EMBL/GenBank/DDBJ whole genome shotgun (WGS) entry which is preliminary data.</text>
</comment>
<name>A0A2P6N8G4_9EUKA</name>
<dbReference type="Proteomes" id="UP000241769">
    <property type="component" value="Unassembled WGS sequence"/>
</dbReference>
<sequence>MSADDSPYVMEHKVHYLVDTPPPTVEAPRKPTFPTLHPRPEGMHPLLLLRNQPLSKSEKDFGAIMERNHNVVDQLISLPRRQPEPSHTTLPAEHAGLAPILASFSRPDASSSMGLPVMPEPHHLSISHPSFAMPEPILHQSHHMRHPSISSQQQQQHHQQQMLMDMQRDNRPRPELMSKFPDARVADFKHVIYNLLVDNYNNTVLGYPDRNFVAIVEPVTYQEAGSDEPPRLGFVFRDEAFPEKKLPELYSLHIRNAPLHEQDQSSIFIQDLYKYYLRSCVELLSKYFEKRGKYTFLYRDAPLFAAGSSLQEAEQRMKQMKTRDRMLKKKRAEEEEGGAAPTTTTRKRRQSAQEGLSSEWPKFPEPHYFYQKSASSGKFIPRVHDIPSYAKIFRIQREDPFTPSSLFVY</sequence>
<feature type="region of interest" description="Disordered" evidence="1">
    <location>
        <begin position="325"/>
        <end position="360"/>
    </location>
</feature>
<dbReference type="AlphaFoldDB" id="A0A2P6N8G4"/>
<dbReference type="InParanoid" id="A0A2P6N8G4"/>
<evidence type="ECO:0000256" key="1">
    <source>
        <dbReference type="SAM" id="MobiDB-lite"/>
    </source>
</evidence>
<organism evidence="2 3">
    <name type="scientific">Planoprotostelium fungivorum</name>
    <dbReference type="NCBI Taxonomy" id="1890364"/>
    <lineage>
        <taxon>Eukaryota</taxon>
        <taxon>Amoebozoa</taxon>
        <taxon>Evosea</taxon>
        <taxon>Variosea</taxon>
        <taxon>Cavosteliida</taxon>
        <taxon>Cavosteliaceae</taxon>
        <taxon>Planoprotostelium</taxon>
    </lineage>
</organism>
<dbReference type="EMBL" id="MDYQ01000156">
    <property type="protein sequence ID" value="PRP80256.1"/>
    <property type="molecule type" value="Genomic_DNA"/>
</dbReference>
<evidence type="ECO:0000313" key="3">
    <source>
        <dbReference type="Proteomes" id="UP000241769"/>
    </source>
</evidence>
<evidence type="ECO:0000313" key="2">
    <source>
        <dbReference type="EMBL" id="PRP80256.1"/>
    </source>
</evidence>
<proteinExistence type="predicted"/>
<keyword evidence="3" id="KW-1185">Reference proteome</keyword>
<accession>A0A2P6N8G4</accession>